<proteinExistence type="predicted"/>
<accession>X1FCQ8</accession>
<dbReference type="EMBL" id="BARU01014024">
    <property type="protein sequence ID" value="GAH43421.1"/>
    <property type="molecule type" value="Genomic_DNA"/>
</dbReference>
<reference evidence="1" key="1">
    <citation type="journal article" date="2014" name="Front. Microbiol.">
        <title>High frequency of phylogenetically diverse reductive dehalogenase-homologous genes in deep subseafloor sedimentary metagenomes.</title>
        <authorList>
            <person name="Kawai M."/>
            <person name="Futagami T."/>
            <person name="Toyoda A."/>
            <person name="Takaki Y."/>
            <person name="Nishi S."/>
            <person name="Hori S."/>
            <person name="Arai W."/>
            <person name="Tsubouchi T."/>
            <person name="Morono Y."/>
            <person name="Uchiyama I."/>
            <person name="Ito T."/>
            <person name="Fujiyama A."/>
            <person name="Inagaki F."/>
            <person name="Takami H."/>
        </authorList>
    </citation>
    <scope>NUCLEOTIDE SEQUENCE</scope>
    <source>
        <strain evidence="1">Expedition CK06-06</strain>
    </source>
</reference>
<dbReference type="SUPFAM" id="SSF55120">
    <property type="entry name" value="Pseudouridine synthase"/>
    <property type="match status" value="1"/>
</dbReference>
<protein>
    <submittedName>
        <fullName evidence="1">Uncharacterized protein</fullName>
    </submittedName>
</protein>
<dbReference type="GO" id="GO:0009982">
    <property type="term" value="F:pseudouridine synthase activity"/>
    <property type="evidence" value="ECO:0007669"/>
    <property type="project" value="InterPro"/>
</dbReference>
<dbReference type="InterPro" id="IPR020103">
    <property type="entry name" value="PsdUridine_synth_cat_dom_sf"/>
</dbReference>
<gene>
    <name evidence="1" type="ORF">S03H2_24986</name>
</gene>
<feature type="non-terminal residue" evidence="1">
    <location>
        <position position="43"/>
    </location>
</feature>
<sequence>MVRTILYKKAERVDSNFHARYSAVSKIYHYYVLNSNQNNNYLS</sequence>
<dbReference type="AlphaFoldDB" id="X1FCQ8"/>
<dbReference type="GO" id="GO:0003723">
    <property type="term" value="F:RNA binding"/>
    <property type="evidence" value="ECO:0007669"/>
    <property type="project" value="InterPro"/>
</dbReference>
<evidence type="ECO:0000313" key="1">
    <source>
        <dbReference type="EMBL" id="GAH43421.1"/>
    </source>
</evidence>
<comment type="caution">
    <text evidence="1">The sequence shown here is derived from an EMBL/GenBank/DDBJ whole genome shotgun (WGS) entry which is preliminary data.</text>
</comment>
<name>X1FCQ8_9ZZZZ</name>
<dbReference type="GO" id="GO:0001522">
    <property type="term" value="P:pseudouridine synthesis"/>
    <property type="evidence" value="ECO:0007669"/>
    <property type="project" value="InterPro"/>
</dbReference>
<organism evidence="1">
    <name type="scientific">marine sediment metagenome</name>
    <dbReference type="NCBI Taxonomy" id="412755"/>
    <lineage>
        <taxon>unclassified sequences</taxon>
        <taxon>metagenomes</taxon>
        <taxon>ecological metagenomes</taxon>
    </lineage>
</organism>